<evidence type="ECO:0000256" key="1">
    <source>
        <dbReference type="ARBA" id="ARBA00004123"/>
    </source>
</evidence>
<feature type="compositionally biased region" description="Basic residues" evidence="5">
    <location>
        <begin position="123"/>
        <end position="135"/>
    </location>
</feature>
<evidence type="ECO:0000313" key="7">
    <source>
        <dbReference type="EMBL" id="WOL14008.1"/>
    </source>
</evidence>
<dbReference type="PANTHER" id="PTHR31301">
    <property type="entry name" value="LOB DOMAIN-CONTAINING PROTEIN 4-RELATED"/>
    <property type="match status" value="1"/>
</dbReference>
<sequence>MSSNSPCAACKLLRRKCTPGCVFAPYFPPDNPAKFACVHRVFGASNVAKILSDLSPPQREDAANSLAYEAEARLREPVYGCVGYISLLQARLKQVQADLFAAKKELAGFIGPAALGPFLPPPPHHHQQQHQHHHRDQNLHGPSSSSAPPHGTPRMGLGLAASSGTSQPTHMLIQQPQPLSSAEVQQIAMAGMGARDLTQEQELARFNACLSDGGRGYGPQGGITMVAMTALPHSGLALVPAQPFDGPFMAQPLHYSDQQYQQQQMPTRHQGTESDDGRSGSSVNRLDD</sequence>
<feature type="region of interest" description="Disordered" evidence="5">
    <location>
        <begin position="251"/>
        <end position="288"/>
    </location>
</feature>
<proteinExistence type="inferred from homology"/>
<evidence type="ECO:0000256" key="2">
    <source>
        <dbReference type="ARBA" id="ARBA00005474"/>
    </source>
</evidence>
<comment type="similarity">
    <text evidence="2">Belongs to the LOB domain-containing protein family.</text>
</comment>
<feature type="compositionally biased region" description="Polar residues" evidence="5">
    <location>
        <begin position="279"/>
        <end position="288"/>
    </location>
</feature>
<accession>A0AAQ3QLJ7</accession>
<evidence type="ECO:0000259" key="6">
    <source>
        <dbReference type="PROSITE" id="PS50891"/>
    </source>
</evidence>
<feature type="compositionally biased region" description="Polar residues" evidence="5">
    <location>
        <begin position="162"/>
        <end position="179"/>
    </location>
</feature>
<dbReference type="PANTHER" id="PTHR31301:SF83">
    <property type="entry name" value="PROTEIN ASYMMETRIC LEAVES 2"/>
    <property type="match status" value="1"/>
</dbReference>
<evidence type="ECO:0000313" key="8">
    <source>
        <dbReference type="Proteomes" id="UP001327560"/>
    </source>
</evidence>
<evidence type="ECO:0000256" key="4">
    <source>
        <dbReference type="ARBA" id="ARBA00023242"/>
    </source>
</evidence>
<keyword evidence="4" id="KW-0539">Nucleus</keyword>
<dbReference type="GO" id="GO:0005634">
    <property type="term" value="C:nucleus"/>
    <property type="evidence" value="ECO:0007669"/>
    <property type="project" value="UniProtKB-SubCell"/>
</dbReference>
<organism evidence="7 8">
    <name type="scientific">Canna indica</name>
    <name type="common">Indian-shot</name>
    <dbReference type="NCBI Taxonomy" id="4628"/>
    <lineage>
        <taxon>Eukaryota</taxon>
        <taxon>Viridiplantae</taxon>
        <taxon>Streptophyta</taxon>
        <taxon>Embryophyta</taxon>
        <taxon>Tracheophyta</taxon>
        <taxon>Spermatophyta</taxon>
        <taxon>Magnoliopsida</taxon>
        <taxon>Liliopsida</taxon>
        <taxon>Zingiberales</taxon>
        <taxon>Cannaceae</taxon>
        <taxon>Canna</taxon>
    </lineage>
</organism>
<dbReference type="AlphaFoldDB" id="A0AAQ3QLJ7"/>
<comment type="subcellular location">
    <subcellularLocation>
        <location evidence="1">Nucleus</location>
    </subcellularLocation>
</comment>
<feature type="domain" description="LOB" evidence="6">
    <location>
        <begin position="5"/>
        <end position="106"/>
    </location>
</feature>
<dbReference type="PROSITE" id="PS50891">
    <property type="entry name" value="LOB"/>
    <property type="match status" value="1"/>
</dbReference>
<evidence type="ECO:0000256" key="3">
    <source>
        <dbReference type="ARBA" id="ARBA00022473"/>
    </source>
</evidence>
<feature type="region of interest" description="Disordered" evidence="5">
    <location>
        <begin position="117"/>
        <end position="179"/>
    </location>
</feature>
<reference evidence="7 8" key="1">
    <citation type="submission" date="2023-10" db="EMBL/GenBank/DDBJ databases">
        <title>Chromosome-scale genome assembly provides insights into flower coloration mechanisms of Canna indica.</title>
        <authorList>
            <person name="Li C."/>
        </authorList>
    </citation>
    <scope>NUCLEOTIDE SEQUENCE [LARGE SCALE GENOMIC DNA]</scope>
    <source>
        <tissue evidence="7">Flower</tissue>
    </source>
</reference>
<name>A0AAQ3QLJ7_9LILI</name>
<dbReference type="InterPro" id="IPR004883">
    <property type="entry name" value="LOB"/>
</dbReference>
<evidence type="ECO:0000256" key="5">
    <source>
        <dbReference type="SAM" id="MobiDB-lite"/>
    </source>
</evidence>
<gene>
    <name evidence="7" type="ORF">Cni_G22788</name>
</gene>
<protein>
    <recommendedName>
        <fullName evidence="6">LOB domain-containing protein</fullName>
    </recommendedName>
</protein>
<dbReference type="Pfam" id="PF03195">
    <property type="entry name" value="LOB"/>
    <property type="match status" value="1"/>
</dbReference>
<keyword evidence="3" id="KW-0217">Developmental protein</keyword>
<dbReference type="EMBL" id="CP136896">
    <property type="protein sequence ID" value="WOL14008.1"/>
    <property type="molecule type" value="Genomic_DNA"/>
</dbReference>
<dbReference type="Proteomes" id="UP001327560">
    <property type="component" value="Chromosome 7"/>
</dbReference>
<keyword evidence="8" id="KW-1185">Reference proteome</keyword>